<dbReference type="AlphaFoldDB" id="G5JQK3"/>
<feature type="domain" description="Mannosyl-glycoprotein endo-beta-N-acetylglucosamidase-like" evidence="3">
    <location>
        <begin position="27"/>
        <end position="183"/>
    </location>
</feature>
<keyword evidence="5" id="KW-1185">Reference proteome</keyword>
<evidence type="ECO:0000256" key="2">
    <source>
        <dbReference type="ARBA" id="ARBA00022801"/>
    </source>
</evidence>
<protein>
    <submittedName>
        <fullName evidence="4">N-acetylmuramoyl-L-alanine amidase, family 4 family protein</fullName>
    </submittedName>
</protein>
<dbReference type="InterPro" id="IPR051056">
    <property type="entry name" value="Glycosyl_Hydrolase_73"/>
</dbReference>
<dbReference type="GO" id="GO:0004040">
    <property type="term" value="F:amidase activity"/>
    <property type="evidence" value="ECO:0007669"/>
    <property type="project" value="InterPro"/>
</dbReference>
<dbReference type="eggNOG" id="COG1705">
    <property type="taxonomic scope" value="Bacteria"/>
</dbReference>
<comment type="similarity">
    <text evidence="1">Belongs to the glycosyl hydrolase 73 family.</text>
</comment>
<dbReference type="InterPro" id="IPR002901">
    <property type="entry name" value="MGlyc_endo_b_GlcNAc-like_dom"/>
</dbReference>
<dbReference type="SMART" id="SM00047">
    <property type="entry name" value="LYZ2"/>
    <property type="match status" value="1"/>
</dbReference>
<evidence type="ECO:0000313" key="5">
    <source>
        <dbReference type="Proteomes" id="UP000004322"/>
    </source>
</evidence>
<dbReference type="STRING" id="873449.STRCR_0587"/>
<dbReference type="Proteomes" id="UP000004322">
    <property type="component" value="Unassembled WGS sequence"/>
</dbReference>
<name>G5JQK3_STRCG</name>
<dbReference type="EMBL" id="AEUV02000002">
    <property type="protein sequence ID" value="EHI73773.1"/>
    <property type="molecule type" value="Genomic_DNA"/>
</dbReference>
<evidence type="ECO:0000259" key="3">
    <source>
        <dbReference type="SMART" id="SM00047"/>
    </source>
</evidence>
<dbReference type="Pfam" id="PF01832">
    <property type="entry name" value="Glucosaminidase"/>
    <property type="match status" value="1"/>
</dbReference>
<organism evidence="4 5">
    <name type="scientific">Streptococcus criceti HS-6</name>
    <dbReference type="NCBI Taxonomy" id="873449"/>
    <lineage>
        <taxon>Bacteria</taxon>
        <taxon>Bacillati</taxon>
        <taxon>Bacillota</taxon>
        <taxon>Bacilli</taxon>
        <taxon>Lactobacillales</taxon>
        <taxon>Streptococcaceae</taxon>
        <taxon>Streptococcus</taxon>
    </lineage>
</organism>
<sequence>MIVFGLVLALILLPLLLNMKTKAANTKVSTPYTESSFIKEVAPVAQKLSKAYGIKASIIIAQAAQSSDYGSDLLAVRYHNFTGTLAQSGQAKIVLTTRSYENGQWQTVKLPYAIYSNWQDSLMAYLEAISSGMWGKQLYTILATTEEYVTAAQALQKAGVNTDPDYANKLITIIREKNLTQYDS</sequence>
<comment type="caution">
    <text evidence="4">The sequence shown here is derived from an EMBL/GenBank/DDBJ whole genome shotgun (WGS) entry which is preliminary data.</text>
</comment>
<gene>
    <name evidence="4" type="ORF">STRCR_0587</name>
</gene>
<dbReference type="Gene3D" id="1.10.530.10">
    <property type="match status" value="1"/>
</dbReference>
<dbReference type="PANTHER" id="PTHR33308:SF9">
    <property type="entry name" value="PEPTIDOGLYCAN HYDROLASE FLGJ"/>
    <property type="match status" value="1"/>
</dbReference>
<keyword evidence="2" id="KW-0378">Hydrolase</keyword>
<evidence type="ECO:0000256" key="1">
    <source>
        <dbReference type="ARBA" id="ARBA00010266"/>
    </source>
</evidence>
<dbReference type="PRINTS" id="PR01002">
    <property type="entry name" value="FLGFLGJ"/>
</dbReference>
<dbReference type="PANTHER" id="PTHR33308">
    <property type="entry name" value="PEPTIDOGLYCAN HYDROLASE FLGJ"/>
    <property type="match status" value="1"/>
</dbReference>
<dbReference type="Gene3D" id="4.10.80.30">
    <property type="entry name" value="DNA polymerase, domain 6"/>
    <property type="match status" value="1"/>
</dbReference>
<proteinExistence type="inferred from homology"/>
<reference evidence="4" key="1">
    <citation type="submission" date="2011-07" db="EMBL/GenBank/DDBJ databases">
        <authorList>
            <person name="Stanhope M.J."/>
            <person name="Durkin A.S."/>
            <person name="Hostetler J."/>
            <person name="Kim M."/>
            <person name="Radune D."/>
            <person name="Singh I."/>
            <person name="Town C.D."/>
        </authorList>
    </citation>
    <scope>NUCLEOTIDE SEQUENCE [LARGE SCALE GENOMIC DNA]</scope>
    <source>
        <strain evidence="4">HS-6</strain>
    </source>
</reference>
<evidence type="ECO:0000313" key="4">
    <source>
        <dbReference type="EMBL" id="EHI73773.1"/>
    </source>
</evidence>
<accession>G5JQK3</accession>